<comment type="caution">
    <text evidence="1">The sequence shown here is derived from an EMBL/GenBank/DDBJ whole genome shotgun (WGS) entry which is preliminary data.</text>
</comment>
<dbReference type="EMBL" id="JBBNAG010000009">
    <property type="protein sequence ID" value="KAK9104079.1"/>
    <property type="molecule type" value="Genomic_DNA"/>
</dbReference>
<protein>
    <submittedName>
        <fullName evidence="1">Uncharacterized protein</fullName>
    </submittedName>
</protein>
<organism evidence="1 2">
    <name type="scientific">Stephania cephalantha</name>
    <dbReference type="NCBI Taxonomy" id="152367"/>
    <lineage>
        <taxon>Eukaryota</taxon>
        <taxon>Viridiplantae</taxon>
        <taxon>Streptophyta</taxon>
        <taxon>Embryophyta</taxon>
        <taxon>Tracheophyta</taxon>
        <taxon>Spermatophyta</taxon>
        <taxon>Magnoliopsida</taxon>
        <taxon>Ranunculales</taxon>
        <taxon>Menispermaceae</taxon>
        <taxon>Menispermoideae</taxon>
        <taxon>Cissampelideae</taxon>
        <taxon>Stephania</taxon>
    </lineage>
</organism>
<proteinExistence type="predicted"/>
<name>A0AAP0FBP5_9MAGN</name>
<dbReference type="AlphaFoldDB" id="A0AAP0FBP5"/>
<keyword evidence="2" id="KW-1185">Reference proteome</keyword>
<sequence length="61" mass="6813">MHTKLGLIKFRNARTVVSVGEDNDLEQFTVQAHSPVPLFRRALYSPPPPVLEGPGSPHNHR</sequence>
<evidence type="ECO:0000313" key="2">
    <source>
        <dbReference type="Proteomes" id="UP001419268"/>
    </source>
</evidence>
<evidence type="ECO:0000313" key="1">
    <source>
        <dbReference type="EMBL" id="KAK9104079.1"/>
    </source>
</evidence>
<reference evidence="1 2" key="1">
    <citation type="submission" date="2024-01" db="EMBL/GenBank/DDBJ databases">
        <title>Genome assemblies of Stephania.</title>
        <authorList>
            <person name="Yang L."/>
        </authorList>
    </citation>
    <scope>NUCLEOTIDE SEQUENCE [LARGE SCALE GENOMIC DNA]</scope>
    <source>
        <strain evidence="1">JXDWG</strain>
        <tissue evidence="1">Leaf</tissue>
    </source>
</reference>
<dbReference type="Proteomes" id="UP001419268">
    <property type="component" value="Unassembled WGS sequence"/>
</dbReference>
<gene>
    <name evidence="1" type="ORF">Scep_020923</name>
</gene>
<accession>A0AAP0FBP5</accession>